<dbReference type="GO" id="GO:0030295">
    <property type="term" value="F:protein kinase activator activity"/>
    <property type="evidence" value="ECO:0007669"/>
    <property type="project" value="TreeGrafter"/>
</dbReference>
<dbReference type="InterPro" id="IPR050351">
    <property type="entry name" value="BphY/WalK/GraS-like"/>
</dbReference>
<dbReference type="STRING" id="268739.Nmlp_3744"/>
<evidence type="ECO:0000313" key="8">
    <source>
        <dbReference type="Proteomes" id="UP000011867"/>
    </source>
</evidence>
<dbReference type="CDD" id="cd00130">
    <property type="entry name" value="PAS"/>
    <property type="match status" value="1"/>
</dbReference>
<gene>
    <name evidence="7" type="ordered locus">Nmlp_3744</name>
</gene>
<dbReference type="GO" id="GO:0004673">
    <property type="term" value="F:protein histidine kinase activity"/>
    <property type="evidence" value="ECO:0007669"/>
    <property type="project" value="UniProtKB-EC"/>
</dbReference>
<dbReference type="Gene3D" id="3.30.565.10">
    <property type="entry name" value="Histidine kinase-like ATPase, C-terminal domain"/>
    <property type="match status" value="1"/>
</dbReference>
<evidence type="ECO:0000256" key="5">
    <source>
        <dbReference type="ARBA" id="ARBA00023136"/>
    </source>
</evidence>
<dbReference type="GO" id="GO:0000156">
    <property type="term" value="F:phosphorelay response regulator activity"/>
    <property type="evidence" value="ECO:0007669"/>
    <property type="project" value="TreeGrafter"/>
</dbReference>
<dbReference type="InterPro" id="IPR005467">
    <property type="entry name" value="His_kinase_dom"/>
</dbReference>
<dbReference type="OrthoDB" id="327291at2157"/>
<keyword evidence="8" id="KW-1185">Reference proteome</keyword>
<dbReference type="PANTHER" id="PTHR42878">
    <property type="entry name" value="TWO-COMPONENT HISTIDINE KINASE"/>
    <property type="match status" value="1"/>
</dbReference>
<keyword evidence="3 7" id="KW-0808">Transferase</keyword>
<dbReference type="KEGG" id="nmo:Nmlp_3744"/>
<feature type="domain" description="Histidine kinase" evidence="6">
    <location>
        <begin position="135"/>
        <end position="343"/>
    </location>
</feature>
<dbReference type="Proteomes" id="UP000011867">
    <property type="component" value="Chromosome"/>
</dbReference>
<dbReference type="SMART" id="SM00387">
    <property type="entry name" value="HATPase_c"/>
    <property type="match status" value="1"/>
</dbReference>
<evidence type="ECO:0000256" key="4">
    <source>
        <dbReference type="ARBA" id="ARBA00022777"/>
    </source>
</evidence>
<dbReference type="InterPro" id="IPR000014">
    <property type="entry name" value="PAS"/>
</dbReference>
<reference evidence="7 8" key="1">
    <citation type="journal article" date="2013" name="Genome Announc.">
        <title>Genome of the haloarchaeon Natronomonas moolapensis, a neutrophilic member of a previously haloalkaliphilic genus.</title>
        <authorList>
            <person name="Dyall-Smith M.L."/>
            <person name="Pfeiffer F."/>
            <person name="Oberwinkler T."/>
            <person name="Klee K."/>
            <person name="Rampp M."/>
            <person name="Palm P."/>
            <person name="Gross K."/>
            <person name="Schuster S.C."/>
            <person name="Oesterhelt D."/>
        </authorList>
    </citation>
    <scope>NUCLEOTIDE SEQUENCE [LARGE SCALE GENOMIC DNA]</scope>
    <source>
        <strain evidence="8">DSM 18674 / JCM 14361 / 8.8.11</strain>
    </source>
</reference>
<dbReference type="InterPro" id="IPR036890">
    <property type="entry name" value="HATPase_C_sf"/>
</dbReference>
<dbReference type="EC" id="2.7.13.3" evidence="2"/>
<dbReference type="eggNOG" id="arCOG02364">
    <property type="taxonomic scope" value="Archaea"/>
</dbReference>
<keyword evidence="4 7" id="KW-0418">Kinase</keyword>
<dbReference type="GeneID" id="14652042"/>
<evidence type="ECO:0000259" key="6">
    <source>
        <dbReference type="PROSITE" id="PS50109"/>
    </source>
</evidence>
<dbReference type="NCBIfam" id="TIGR00229">
    <property type="entry name" value="sensory_box"/>
    <property type="match status" value="1"/>
</dbReference>
<dbReference type="Pfam" id="PF13426">
    <property type="entry name" value="PAS_9"/>
    <property type="match status" value="1"/>
</dbReference>
<dbReference type="SUPFAM" id="SSF55785">
    <property type="entry name" value="PYP-like sensor domain (PAS domain)"/>
    <property type="match status" value="1"/>
</dbReference>
<keyword evidence="5" id="KW-0472">Membrane</keyword>
<dbReference type="PROSITE" id="PS50109">
    <property type="entry name" value="HIS_KIN"/>
    <property type="match status" value="1"/>
</dbReference>
<protein>
    <recommendedName>
        <fullName evidence="2">histidine kinase</fullName>
        <ecNumber evidence="2">2.7.13.3</ecNumber>
    </recommendedName>
</protein>
<evidence type="ECO:0000313" key="7">
    <source>
        <dbReference type="EMBL" id="CCQ37858.1"/>
    </source>
</evidence>
<dbReference type="Pfam" id="PF02518">
    <property type="entry name" value="HATPase_c"/>
    <property type="match status" value="1"/>
</dbReference>
<accession>M1XLK0</accession>
<dbReference type="HOGENOM" id="CLU_000445_114_58_2"/>
<evidence type="ECO:0000256" key="3">
    <source>
        <dbReference type="ARBA" id="ARBA00022679"/>
    </source>
</evidence>
<dbReference type="InterPro" id="IPR003594">
    <property type="entry name" value="HATPase_dom"/>
</dbReference>
<organism evidence="7 8">
    <name type="scientific">Natronomonas moolapensis (strain DSM 18674 / CECT 7526 / JCM 14361 / 8.8.11)</name>
    <dbReference type="NCBI Taxonomy" id="268739"/>
    <lineage>
        <taxon>Archaea</taxon>
        <taxon>Methanobacteriati</taxon>
        <taxon>Methanobacteriota</taxon>
        <taxon>Stenosarchaea group</taxon>
        <taxon>Halobacteria</taxon>
        <taxon>Halobacteriales</taxon>
        <taxon>Natronomonadaceae</taxon>
        <taxon>Natronomonas</taxon>
    </lineage>
</organism>
<dbReference type="PRINTS" id="PR00344">
    <property type="entry name" value="BCTRLSENSOR"/>
</dbReference>
<dbReference type="RefSeq" id="WP_015410585.1">
    <property type="nucleotide sequence ID" value="NC_020388.1"/>
</dbReference>
<evidence type="ECO:0000256" key="2">
    <source>
        <dbReference type="ARBA" id="ARBA00012438"/>
    </source>
</evidence>
<dbReference type="SUPFAM" id="SSF55874">
    <property type="entry name" value="ATPase domain of HSP90 chaperone/DNA topoisomerase II/histidine kinase"/>
    <property type="match status" value="1"/>
</dbReference>
<evidence type="ECO:0000256" key="1">
    <source>
        <dbReference type="ARBA" id="ARBA00000085"/>
    </source>
</evidence>
<comment type="catalytic activity">
    <reaction evidence="1">
        <text>ATP + protein L-histidine = ADP + protein N-phospho-L-histidine.</text>
        <dbReference type="EC" id="2.7.13.3"/>
    </reaction>
</comment>
<dbReference type="Gene3D" id="3.30.450.20">
    <property type="entry name" value="PAS domain"/>
    <property type="match status" value="1"/>
</dbReference>
<sequence>MGSEKRATLPPAYDDLHVGVALFDPEAGTVSDANSWVETILGYTVSELRGLPIEAYTANTYPRSGEELLARLRASTGGRLRELVWRAKRSDGELVWVRIRFARRQVDGRECVYAELQDITEYYDTYHRAELFWRVLRHNLRNEATVIAGNATPVAECADAERLRTAAETIRVRAEKLGQMADSVEEIQQAVAGGETQRVRKHATVAVRTVAKEIAAEHPDAEIVVTERDSMWVDVDDAFVNALSHAIENAVVHTESPEPTVEVAVGPSPNTGRVEVRISDANPPIPEGELDALFDPDITTSTSHGTGIGLFVMKWCVESLGGEVRFERSEEGNDVYFYLPPEASPDEGGAQTEG</sequence>
<name>M1XLK0_NATM8</name>
<dbReference type="InterPro" id="IPR004358">
    <property type="entry name" value="Sig_transdc_His_kin-like_C"/>
</dbReference>
<dbReference type="GO" id="GO:0016020">
    <property type="term" value="C:membrane"/>
    <property type="evidence" value="ECO:0007669"/>
    <property type="project" value="UniProtKB-SubCell"/>
</dbReference>
<dbReference type="AlphaFoldDB" id="M1XLK0"/>
<dbReference type="InterPro" id="IPR035965">
    <property type="entry name" value="PAS-like_dom_sf"/>
</dbReference>
<dbReference type="PANTHER" id="PTHR42878:SF14">
    <property type="entry name" value="OSMOLARITY TWO-COMPONENT SYSTEM PROTEIN SSK1"/>
    <property type="match status" value="1"/>
</dbReference>
<dbReference type="EMBL" id="HF582854">
    <property type="protein sequence ID" value="CCQ37858.1"/>
    <property type="molecule type" value="Genomic_DNA"/>
</dbReference>
<dbReference type="GO" id="GO:0007234">
    <property type="term" value="P:osmosensory signaling via phosphorelay pathway"/>
    <property type="evidence" value="ECO:0007669"/>
    <property type="project" value="TreeGrafter"/>
</dbReference>
<proteinExistence type="predicted"/>